<dbReference type="PROSITE" id="PS51918">
    <property type="entry name" value="RADICAL_SAM"/>
    <property type="match status" value="1"/>
</dbReference>
<dbReference type="NCBIfam" id="TIGR04085">
    <property type="entry name" value="rSAM_more_4Fe4S"/>
    <property type="match status" value="1"/>
</dbReference>
<dbReference type="SUPFAM" id="SSF102114">
    <property type="entry name" value="Radical SAM enzymes"/>
    <property type="match status" value="1"/>
</dbReference>
<keyword evidence="4" id="KW-0479">Metal-binding</keyword>
<protein>
    <submittedName>
        <fullName evidence="8">Radical SAM protein</fullName>
    </submittedName>
</protein>
<sequence>MSDDRIHALPAVRRLLGNPVSRSMLRFVTQDDDCGDRLTNAIRCYQGSSDGLCWRCRLAGRMVGYTLHQSSQIFGVNEDDIKKGLDEPVFVRGLKNVLEGIARYGITMPQIVNAPFLVVWDFTHRCNLRCTHCYQDAQKALPRELDTEEAKRLVEELADAGVVVIAFSGGEPLMRKDFFEVAAHARKHDLYVALATNGTLITPEMAGRIRDAGIEYVEISVDGKDAASHDAFRGMPGAFDRTIAGIRNCVEAGLYTCIATTVTRANYDQVPDIYRLCIELGVKRLMCFNFIPTGRGVEMADQDIPPDERRDLLHRILAWTRDGSGPEVLSTAPQLASVALEEERGGVPVGHFYAGDAIQGRTALLADFIGGCGAGRIYCSIEPEGDIQPCVFMPIKVGNVREKPFIEIWHSSEVLKDLRDRSHLSGACAACENRYVCGGCRARAWAYFGDLHAPDPGCVNNRRCWEELRGQEGQALRRHRSGGDCLATA</sequence>
<dbReference type="InterPro" id="IPR050377">
    <property type="entry name" value="Radical_SAM_PqqE_MftC-like"/>
</dbReference>
<dbReference type="PANTHER" id="PTHR11228:SF7">
    <property type="entry name" value="PQQA PEPTIDE CYCLASE"/>
    <property type="match status" value="1"/>
</dbReference>
<dbReference type="InterPro" id="IPR006638">
    <property type="entry name" value="Elp3/MiaA/NifB-like_rSAM"/>
</dbReference>
<dbReference type="CDD" id="cd21123">
    <property type="entry name" value="SPASM_MftC-like"/>
    <property type="match status" value="1"/>
</dbReference>
<name>A0AAX4FTD8_9EURY</name>
<dbReference type="GeneID" id="85733035"/>
<dbReference type="Pfam" id="PF04055">
    <property type="entry name" value="Radical_SAM"/>
    <property type="match status" value="1"/>
</dbReference>
<dbReference type="AlphaFoldDB" id="A0AAX4FTD8"/>
<gene>
    <name evidence="8" type="ORF">R6Y96_07720</name>
</gene>
<dbReference type="InterPro" id="IPR034391">
    <property type="entry name" value="AdoMet-like_SPASM_containing"/>
</dbReference>
<evidence type="ECO:0000256" key="4">
    <source>
        <dbReference type="ARBA" id="ARBA00022723"/>
    </source>
</evidence>
<evidence type="ECO:0000313" key="9">
    <source>
        <dbReference type="Proteomes" id="UP001305652"/>
    </source>
</evidence>
<organism evidence="8 9">
    <name type="scientific">Methanoculleus receptaculi</name>
    <dbReference type="NCBI Taxonomy" id="394967"/>
    <lineage>
        <taxon>Archaea</taxon>
        <taxon>Methanobacteriati</taxon>
        <taxon>Methanobacteriota</taxon>
        <taxon>Stenosarchaea group</taxon>
        <taxon>Methanomicrobia</taxon>
        <taxon>Methanomicrobiales</taxon>
        <taxon>Methanomicrobiaceae</taxon>
        <taxon>Methanoculleus</taxon>
    </lineage>
</organism>
<evidence type="ECO:0000259" key="7">
    <source>
        <dbReference type="PROSITE" id="PS51918"/>
    </source>
</evidence>
<evidence type="ECO:0000313" key="8">
    <source>
        <dbReference type="EMBL" id="WOX57186.1"/>
    </source>
</evidence>
<accession>A0AAX4FTD8</accession>
<dbReference type="RefSeq" id="WP_318620707.1">
    <property type="nucleotide sequence ID" value="NZ_CP137642.1"/>
</dbReference>
<feature type="domain" description="Radical SAM core" evidence="7">
    <location>
        <begin position="112"/>
        <end position="327"/>
    </location>
</feature>
<keyword evidence="3" id="KW-0949">S-adenosyl-L-methionine</keyword>
<keyword evidence="5" id="KW-0408">Iron</keyword>
<dbReference type="CDD" id="cd01335">
    <property type="entry name" value="Radical_SAM"/>
    <property type="match status" value="1"/>
</dbReference>
<reference evidence="8 9" key="1">
    <citation type="submission" date="2023-10" db="EMBL/GenBank/DDBJ databases">
        <title>The complete genome sequence of Methanoculleus receptaculi DSM 18860.</title>
        <authorList>
            <person name="Lai S.-J."/>
            <person name="You Y.-T."/>
            <person name="Chen S.-C."/>
        </authorList>
    </citation>
    <scope>NUCLEOTIDE SEQUENCE [LARGE SCALE GENOMIC DNA]</scope>
    <source>
        <strain evidence="8 9">DSM 18860</strain>
    </source>
</reference>
<dbReference type="SFLD" id="SFLDG01387">
    <property type="entry name" value="BtrN-like_SPASM_domain_contain"/>
    <property type="match status" value="1"/>
</dbReference>
<dbReference type="SMART" id="SM00729">
    <property type="entry name" value="Elp3"/>
    <property type="match status" value="1"/>
</dbReference>
<proteinExistence type="predicted"/>
<dbReference type="InterPro" id="IPR007197">
    <property type="entry name" value="rSAM"/>
</dbReference>
<dbReference type="GO" id="GO:0003824">
    <property type="term" value="F:catalytic activity"/>
    <property type="evidence" value="ECO:0007669"/>
    <property type="project" value="InterPro"/>
</dbReference>
<dbReference type="Gene3D" id="3.20.20.70">
    <property type="entry name" value="Aldolase class I"/>
    <property type="match status" value="1"/>
</dbReference>
<evidence type="ECO:0000256" key="3">
    <source>
        <dbReference type="ARBA" id="ARBA00022691"/>
    </source>
</evidence>
<dbReference type="InterPro" id="IPR023885">
    <property type="entry name" value="4Fe4S-binding_SPASM_dom"/>
</dbReference>
<dbReference type="GO" id="GO:0051536">
    <property type="term" value="F:iron-sulfur cluster binding"/>
    <property type="evidence" value="ECO:0007669"/>
    <property type="project" value="UniProtKB-KW"/>
</dbReference>
<dbReference type="Proteomes" id="UP001305652">
    <property type="component" value="Chromosome"/>
</dbReference>
<comment type="cofactor">
    <cofactor evidence="1">
        <name>[4Fe-4S] cluster</name>
        <dbReference type="ChEBI" id="CHEBI:49883"/>
    </cofactor>
</comment>
<dbReference type="GO" id="GO:0046872">
    <property type="term" value="F:metal ion binding"/>
    <property type="evidence" value="ECO:0007669"/>
    <property type="project" value="UniProtKB-KW"/>
</dbReference>
<dbReference type="SFLD" id="SFLDG01386">
    <property type="entry name" value="main_SPASM_domain-containing"/>
    <property type="match status" value="1"/>
</dbReference>
<keyword evidence="9" id="KW-1185">Reference proteome</keyword>
<evidence type="ECO:0000256" key="2">
    <source>
        <dbReference type="ARBA" id="ARBA00022485"/>
    </source>
</evidence>
<dbReference type="EMBL" id="CP137642">
    <property type="protein sequence ID" value="WOX57186.1"/>
    <property type="molecule type" value="Genomic_DNA"/>
</dbReference>
<evidence type="ECO:0000256" key="1">
    <source>
        <dbReference type="ARBA" id="ARBA00001966"/>
    </source>
</evidence>
<dbReference type="GO" id="GO:0006783">
    <property type="term" value="P:heme biosynthetic process"/>
    <property type="evidence" value="ECO:0007669"/>
    <property type="project" value="TreeGrafter"/>
</dbReference>
<keyword evidence="2" id="KW-0004">4Fe-4S</keyword>
<dbReference type="KEGG" id="mrc:R6Y96_07720"/>
<dbReference type="InterPro" id="IPR013785">
    <property type="entry name" value="Aldolase_TIM"/>
</dbReference>
<keyword evidence="6" id="KW-0411">Iron-sulfur</keyword>
<evidence type="ECO:0000256" key="6">
    <source>
        <dbReference type="ARBA" id="ARBA00023014"/>
    </source>
</evidence>
<dbReference type="PANTHER" id="PTHR11228">
    <property type="entry name" value="RADICAL SAM DOMAIN PROTEIN"/>
    <property type="match status" value="1"/>
</dbReference>
<dbReference type="SFLD" id="SFLDS00029">
    <property type="entry name" value="Radical_SAM"/>
    <property type="match status" value="2"/>
</dbReference>
<dbReference type="Pfam" id="PF13186">
    <property type="entry name" value="SPASM"/>
    <property type="match status" value="1"/>
</dbReference>
<dbReference type="InterPro" id="IPR058240">
    <property type="entry name" value="rSAM_sf"/>
</dbReference>
<evidence type="ECO:0000256" key="5">
    <source>
        <dbReference type="ARBA" id="ARBA00023004"/>
    </source>
</evidence>
<dbReference type="SFLD" id="SFLDG01067">
    <property type="entry name" value="SPASM/twitch_domain_containing"/>
    <property type="match status" value="2"/>
</dbReference>